<reference evidence="2" key="1">
    <citation type="submission" date="2022-10" db="EMBL/GenBank/DDBJ databases">
        <title>Genome assembly of Pristionchus species.</title>
        <authorList>
            <person name="Yoshida K."/>
            <person name="Sommer R.J."/>
        </authorList>
    </citation>
    <scope>NUCLEOTIDE SEQUENCE [LARGE SCALE GENOMIC DNA]</scope>
    <source>
        <strain evidence="2">RS5460</strain>
    </source>
</reference>
<organism evidence="1 2">
    <name type="scientific">Pristionchus mayeri</name>
    <dbReference type="NCBI Taxonomy" id="1317129"/>
    <lineage>
        <taxon>Eukaryota</taxon>
        <taxon>Metazoa</taxon>
        <taxon>Ecdysozoa</taxon>
        <taxon>Nematoda</taxon>
        <taxon>Chromadorea</taxon>
        <taxon>Rhabditida</taxon>
        <taxon>Rhabditina</taxon>
        <taxon>Diplogasteromorpha</taxon>
        <taxon>Diplogasteroidea</taxon>
        <taxon>Neodiplogasteridae</taxon>
        <taxon>Pristionchus</taxon>
    </lineage>
</organism>
<dbReference type="AlphaFoldDB" id="A0AAN5D712"/>
<sequence>NAYKHFSDCSFYSRTSARFWRVNGHSFEWILDFLKKDFHLRLESELLYKLHFDSTSIPFWCTTWTGVRALENQHLPKIEETCQG</sequence>
<protein>
    <submittedName>
        <fullName evidence="1">Uncharacterized protein</fullName>
    </submittedName>
</protein>
<proteinExistence type="predicted"/>
<gene>
    <name evidence="1" type="ORF">PMAYCL1PPCAC_27799</name>
</gene>
<keyword evidence="2" id="KW-1185">Reference proteome</keyword>
<accession>A0AAN5D712</accession>
<evidence type="ECO:0000313" key="1">
    <source>
        <dbReference type="EMBL" id="GMR57604.1"/>
    </source>
</evidence>
<dbReference type="Proteomes" id="UP001328107">
    <property type="component" value="Unassembled WGS sequence"/>
</dbReference>
<dbReference type="EMBL" id="BTRK01000006">
    <property type="protein sequence ID" value="GMR57604.1"/>
    <property type="molecule type" value="Genomic_DNA"/>
</dbReference>
<evidence type="ECO:0000313" key="2">
    <source>
        <dbReference type="Proteomes" id="UP001328107"/>
    </source>
</evidence>
<feature type="non-terminal residue" evidence="1">
    <location>
        <position position="1"/>
    </location>
</feature>
<name>A0AAN5D712_9BILA</name>
<comment type="caution">
    <text evidence="1">The sequence shown here is derived from an EMBL/GenBank/DDBJ whole genome shotgun (WGS) entry which is preliminary data.</text>
</comment>